<dbReference type="Proteomes" id="UP000831304">
    <property type="component" value="Chromosome"/>
</dbReference>
<evidence type="ECO:0008006" key="3">
    <source>
        <dbReference type="Google" id="ProtNLM"/>
    </source>
</evidence>
<sequence>MTELQNDPEYQGKVQAAEAEWQARARLLREAEHPIVADLREAGVQVDSVWDLVNTSEPYPAALPVLMEHLERGGYPERVMESLGRALAVKPSVAFWTRLKERWLHARDAGEEEGTAVALAACATKDQLDDLIEFLSVEERGQSRIHFIRSILKVGGNHGREVVEALRSDPTFGKEATALLKRRK</sequence>
<keyword evidence="2" id="KW-1185">Reference proteome</keyword>
<gene>
    <name evidence="1" type="ORF">MTP13_07030</name>
</gene>
<evidence type="ECO:0000313" key="1">
    <source>
        <dbReference type="EMBL" id="UOE27524.1"/>
    </source>
</evidence>
<dbReference type="EMBL" id="CP094533">
    <property type="protein sequence ID" value="UOE27524.1"/>
    <property type="molecule type" value="Genomic_DNA"/>
</dbReference>
<evidence type="ECO:0000313" key="2">
    <source>
        <dbReference type="Proteomes" id="UP000831304"/>
    </source>
</evidence>
<organism evidence="1 2">
    <name type="scientific">Agromyces soli</name>
    <dbReference type="NCBI Taxonomy" id="659012"/>
    <lineage>
        <taxon>Bacteria</taxon>
        <taxon>Bacillati</taxon>
        <taxon>Actinomycetota</taxon>
        <taxon>Actinomycetes</taxon>
        <taxon>Micrococcales</taxon>
        <taxon>Microbacteriaceae</taxon>
        <taxon>Agromyces</taxon>
    </lineage>
</organism>
<proteinExistence type="predicted"/>
<name>A0ABY4AXG1_9MICO</name>
<dbReference type="RefSeq" id="WP_243570354.1">
    <property type="nucleotide sequence ID" value="NZ_BAAARD010000001.1"/>
</dbReference>
<reference evidence="1 2" key="1">
    <citation type="submission" date="2022-03" db="EMBL/GenBank/DDBJ databases">
        <title>Agromyces sp. isolated from the gut of P. brevitarsis seulensis larvae.</title>
        <authorList>
            <person name="Won M."/>
            <person name="Kwon S.-W."/>
        </authorList>
    </citation>
    <scope>NUCLEOTIDE SEQUENCE [LARGE SCALE GENOMIC DNA]</scope>
    <source>
        <strain evidence="1 2">KACC 16215</strain>
    </source>
</reference>
<protein>
    <recommendedName>
        <fullName evidence="3">HEAT repeat domain-containing protein</fullName>
    </recommendedName>
</protein>
<accession>A0ABY4AXG1</accession>